<name>A0AC60P131_IXOPE</name>
<evidence type="ECO:0000313" key="1">
    <source>
        <dbReference type="EMBL" id="KAG0413037.1"/>
    </source>
</evidence>
<accession>A0AC60P131</accession>
<gene>
    <name evidence="1" type="ORF">HPB47_009802</name>
</gene>
<evidence type="ECO:0000313" key="2">
    <source>
        <dbReference type="Proteomes" id="UP000805193"/>
    </source>
</evidence>
<organism evidence="1 2">
    <name type="scientific">Ixodes persulcatus</name>
    <name type="common">Taiga tick</name>
    <dbReference type="NCBI Taxonomy" id="34615"/>
    <lineage>
        <taxon>Eukaryota</taxon>
        <taxon>Metazoa</taxon>
        <taxon>Ecdysozoa</taxon>
        <taxon>Arthropoda</taxon>
        <taxon>Chelicerata</taxon>
        <taxon>Arachnida</taxon>
        <taxon>Acari</taxon>
        <taxon>Parasitiformes</taxon>
        <taxon>Ixodida</taxon>
        <taxon>Ixodoidea</taxon>
        <taxon>Ixodidae</taxon>
        <taxon>Ixodinae</taxon>
        <taxon>Ixodes</taxon>
    </lineage>
</organism>
<comment type="caution">
    <text evidence="1">The sequence shown here is derived from an EMBL/GenBank/DDBJ whole genome shotgun (WGS) entry which is preliminary data.</text>
</comment>
<protein>
    <submittedName>
        <fullName evidence="1">Uncharacterized protein</fullName>
    </submittedName>
</protein>
<proteinExistence type="predicted"/>
<dbReference type="Proteomes" id="UP000805193">
    <property type="component" value="Unassembled WGS sequence"/>
</dbReference>
<dbReference type="EMBL" id="JABSTQ010011298">
    <property type="protein sequence ID" value="KAG0413037.1"/>
    <property type="molecule type" value="Genomic_DNA"/>
</dbReference>
<keyword evidence="2" id="KW-1185">Reference proteome</keyword>
<reference evidence="1 2" key="1">
    <citation type="journal article" date="2020" name="Cell">
        <title>Large-Scale Comparative Analyses of Tick Genomes Elucidate Their Genetic Diversity and Vector Capacities.</title>
        <authorList>
            <consortium name="Tick Genome and Microbiome Consortium (TIGMIC)"/>
            <person name="Jia N."/>
            <person name="Wang J."/>
            <person name="Shi W."/>
            <person name="Du L."/>
            <person name="Sun Y."/>
            <person name="Zhan W."/>
            <person name="Jiang J.F."/>
            <person name="Wang Q."/>
            <person name="Zhang B."/>
            <person name="Ji P."/>
            <person name="Bell-Sakyi L."/>
            <person name="Cui X.M."/>
            <person name="Yuan T.T."/>
            <person name="Jiang B.G."/>
            <person name="Yang W.F."/>
            <person name="Lam T.T."/>
            <person name="Chang Q.C."/>
            <person name="Ding S.J."/>
            <person name="Wang X.J."/>
            <person name="Zhu J.G."/>
            <person name="Ruan X.D."/>
            <person name="Zhao L."/>
            <person name="Wei J.T."/>
            <person name="Ye R.Z."/>
            <person name="Que T.C."/>
            <person name="Du C.H."/>
            <person name="Zhou Y.H."/>
            <person name="Cheng J.X."/>
            <person name="Dai P.F."/>
            <person name="Guo W.B."/>
            <person name="Han X.H."/>
            <person name="Huang E.J."/>
            <person name="Li L.F."/>
            <person name="Wei W."/>
            <person name="Gao Y.C."/>
            <person name="Liu J.Z."/>
            <person name="Shao H.Z."/>
            <person name="Wang X."/>
            <person name="Wang C.C."/>
            <person name="Yang T.C."/>
            <person name="Huo Q.B."/>
            <person name="Li W."/>
            <person name="Chen H.Y."/>
            <person name="Chen S.E."/>
            <person name="Zhou L.G."/>
            <person name="Ni X.B."/>
            <person name="Tian J.H."/>
            <person name="Sheng Y."/>
            <person name="Liu T."/>
            <person name="Pan Y.S."/>
            <person name="Xia L.Y."/>
            <person name="Li J."/>
            <person name="Zhao F."/>
            <person name="Cao W.C."/>
        </authorList>
    </citation>
    <scope>NUCLEOTIDE SEQUENCE [LARGE SCALE GENOMIC DNA]</scope>
    <source>
        <strain evidence="1">Iper-2018</strain>
    </source>
</reference>
<sequence length="275" mass="30760">MLRLGRIRFVRSRSAHTRCEANADMFRNSVLVHTPSCESVRARTVVTVVPWSYTQCIVVAMDPDLKRRLLQRCQQLGLRPYEDTPHQPEGVRSDRRETTAREESAAEGGEAGASTSSSKPPRGHAVLLMNLALKTTTMKDLSDEATLRLIALVEEIPQLWCLQNDQYHNNDIKSELWKQIANEMERRYSQYGPYTEGPEIGSPAVPFSMAFRSGGVLQMPPSPSDPERQSAVNADRSRRGRGVRGNKDWMRGSRSANKIAQPQPDVGTADARENG</sequence>